<sequence>MIHYLLTLLHERWYKQPSTPEPILRPVTSSDTPASTRAPVVTHDPTTTRAFKRNQRKYSRKKERKAERAADSAVAQSASSSQSIVPSTRDHFAAADDVSTKSVASSCARKCLVTGSTYSRSGHFLLLELPRELRDMIYDVVIATNLGGPAQWAHYAVRVFQRPTDMQQTTQVNGNAKLLGVSRQIAREFMEALERSAAPHHLYYAITPAQKMDGRELVRALFDRTKQARRLFISLGLLDAAGDKHFLGPLGLDPTKFTQLRHDIDHCTNVEDLVVEWLSPLHRVVAQFSSDPYDTNNRKDDLSRLIESAQQLPKLQRYVLLVHQHGSYGSRDADGTWVTERFALENLHAPGQRYRWIDDRTSGLLTDMVVRLDKFPPYQDRGGRVVISDWKFWGFDNEIRDVTIGRSYGGRRGGLYE</sequence>
<protein>
    <submittedName>
        <fullName evidence="2">Uncharacterized protein</fullName>
    </submittedName>
</protein>
<comment type="caution">
    <text evidence="2">The sequence shown here is derived from an EMBL/GenBank/DDBJ whole genome shotgun (WGS) entry which is preliminary data.</text>
</comment>
<feature type="compositionally biased region" description="Basic residues" evidence="1">
    <location>
        <begin position="50"/>
        <end position="63"/>
    </location>
</feature>
<dbReference type="Proteomes" id="UP001310594">
    <property type="component" value="Unassembled WGS sequence"/>
</dbReference>
<dbReference type="AlphaFoldDB" id="A0AAN7W662"/>
<gene>
    <name evidence="2" type="ORF">LTR97_007254</name>
</gene>
<feature type="compositionally biased region" description="Low complexity" evidence="1">
    <location>
        <begin position="71"/>
        <end position="83"/>
    </location>
</feature>
<evidence type="ECO:0000313" key="2">
    <source>
        <dbReference type="EMBL" id="KAK5698293.1"/>
    </source>
</evidence>
<dbReference type="EMBL" id="JAVRQU010000010">
    <property type="protein sequence ID" value="KAK5698293.1"/>
    <property type="molecule type" value="Genomic_DNA"/>
</dbReference>
<feature type="region of interest" description="Disordered" evidence="1">
    <location>
        <begin position="18"/>
        <end position="86"/>
    </location>
</feature>
<evidence type="ECO:0000313" key="3">
    <source>
        <dbReference type="Proteomes" id="UP001310594"/>
    </source>
</evidence>
<accession>A0AAN7W662</accession>
<proteinExistence type="predicted"/>
<organism evidence="2 3">
    <name type="scientific">Elasticomyces elasticus</name>
    <dbReference type="NCBI Taxonomy" id="574655"/>
    <lineage>
        <taxon>Eukaryota</taxon>
        <taxon>Fungi</taxon>
        <taxon>Dikarya</taxon>
        <taxon>Ascomycota</taxon>
        <taxon>Pezizomycotina</taxon>
        <taxon>Dothideomycetes</taxon>
        <taxon>Dothideomycetidae</taxon>
        <taxon>Mycosphaerellales</taxon>
        <taxon>Teratosphaeriaceae</taxon>
        <taxon>Elasticomyces</taxon>
    </lineage>
</organism>
<reference evidence="2" key="1">
    <citation type="submission" date="2023-08" db="EMBL/GenBank/DDBJ databases">
        <title>Black Yeasts Isolated from many extreme environments.</title>
        <authorList>
            <person name="Coleine C."/>
            <person name="Stajich J.E."/>
            <person name="Selbmann L."/>
        </authorList>
    </citation>
    <scope>NUCLEOTIDE SEQUENCE</scope>
    <source>
        <strain evidence="2">CCFEE 5810</strain>
    </source>
</reference>
<evidence type="ECO:0000256" key="1">
    <source>
        <dbReference type="SAM" id="MobiDB-lite"/>
    </source>
</evidence>
<name>A0AAN7W662_9PEZI</name>